<reference evidence="2" key="1">
    <citation type="submission" date="2013-12" db="EMBL/GenBank/DDBJ databases">
        <title>The Genome Sequence of Aphanomyces astaci APO3.</title>
        <authorList>
            <consortium name="The Broad Institute Genomics Platform"/>
            <person name="Russ C."/>
            <person name="Tyler B."/>
            <person name="van West P."/>
            <person name="Dieguez-Uribeondo J."/>
            <person name="Young S.K."/>
            <person name="Zeng Q."/>
            <person name="Gargeya S."/>
            <person name="Fitzgerald M."/>
            <person name="Abouelleil A."/>
            <person name="Alvarado L."/>
            <person name="Chapman S.B."/>
            <person name="Gainer-Dewar J."/>
            <person name="Goldberg J."/>
            <person name="Griggs A."/>
            <person name="Gujja S."/>
            <person name="Hansen M."/>
            <person name="Howarth C."/>
            <person name="Imamovic A."/>
            <person name="Ireland A."/>
            <person name="Larimer J."/>
            <person name="McCowan C."/>
            <person name="Murphy C."/>
            <person name="Pearson M."/>
            <person name="Poon T.W."/>
            <person name="Priest M."/>
            <person name="Roberts A."/>
            <person name="Saif S."/>
            <person name="Shea T."/>
            <person name="Sykes S."/>
            <person name="Wortman J."/>
            <person name="Nusbaum C."/>
            <person name="Birren B."/>
        </authorList>
    </citation>
    <scope>NUCLEOTIDE SEQUENCE [LARGE SCALE GENOMIC DNA]</scope>
    <source>
        <strain evidence="2">APO3</strain>
    </source>
</reference>
<name>W4G8M0_APHAT</name>
<feature type="region of interest" description="Disordered" evidence="1">
    <location>
        <begin position="742"/>
        <end position="777"/>
    </location>
</feature>
<organism evidence="2">
    <name type="scientific">Aphanomyces astaci</name>
    <name type="common">Crayfish plague agent</name>
    <dbReference type="NCBI Taxonomy" id="112090"/>
    <lineage>
        <taxon>Eukaryota</taxon>
        <taxon>Sar</taxon>
        <taxon>Stramenopiles</taxon>
        <taxon>Oomycota</taxon>
        <taxon>Saprolegniomycetes</taxon>
        <taxon>Saprolegniales</taxon>
        <taxon>Verrucalvaceae</taxon>
        <taxon>Aphanomyces</taxon>
    </lineage>
</organism>
<feature type="region of interest" description="Disordered" evidence="1">
    <location>
        <begin position="859"/>
        <end position="893"/>
    </location>
</feature>
<dbReference type="AlphaFoldDB" id="W4G8M0"/>
<dbReference type="STRING" id="112090.W4G8M0"/>
<evidence type="ECO:0000256" key="1">
    <source>
        <dbReference type="SAM" id="MobiDB-lite"/>
    </source>
</evidence>
<feature type="compositionally biased region" description="Polar residues" evidence="1">
    <location>
        <begin position="882"/>
        <end position="893"/>
    </location>
</feature>
<dbReference type="OrthoDB" id="77338at2759"/>
<protein>
    <submittedName>
        <fullName evidence="2">Uncharacterized protein</fullName>
    </submittedName>
</protein>
<dbReference type="EMBL" id="KI913138">
    <property type="protein sequence ID" value="ETV76025.1"/>
    <property type="molecule type" value="Genomic_DNA"/>
</dbReference>
<proteinExistence type="predicted"/>
<evidence type="ECO:0000313" key="2">
    <source>
        <dbReference type="EMBL" id="ETV76025.1"/>
    </source>
</evidence>
<gene>
    <name evidence="2" type="ORF">H257_09969</name>
</gene>
<sequence>MLVTAITAHITNGTTTSRMNVTNLLHVESNSLETLLQNLVTRLNDVEGSIPSHPAFTSLADRLALVESSVFASSTTDVVASTPLSGTTSSTTPVACTTTTAASSFLHHLDDLRAHQMKLRLDHDVHIATLQLELEKQKRAVAALPSSADSDLLRQSILAEAAQLVHAVDTKVTQVERVVDEKIAAQATTEAQWKATFEATTMARIDGIFNAIHDNSTTITNVVTVTENRIKMQQNSIDVMEDTVAFLRDKVTAIDNAGADLAKRVHSLDDAAASTHAKLLQLRATVDSRDSDYHSTFQGLALGQQQLKGALADHQQALAKHQDVTANSVAELQWKTGDVTSRVDTHDRRLDVVDADVAGVSTRQQDAAHVVASLDTRLDMLANQHVKAQNLHLKLDAAVSGMDKELRRRLDDAEKAFDGLNLDCATFRRQVGEVQWAQGETNKMVEVECKELARSVHAVHGEMRDVASNLPKFHVELSHTNANVANVRLEMRDIRSDHASTHETIAAISNRLSDLRSTSTAQFERAKTQHDELDQGFKETSIVLERVVARLETEHKYTQINLQELKKMLDGLQHVELNDSEAVDKQLNALALSIAQIDLKQEHFRSHSTSFPEDLKNDLSGLLLRAGRLISGSIRCQLHFKLLTDDGANVDEAAILHGLRMAAAASFAKKVHQLVDKLSPPTDAKYSVQARDIFERRLRVCLECRFKDGMAASSILDGKPLGKHRPSTATCISCDRPIYDAPPPFTHHPTSSPRDGTPNQHDNHDLGPKKGLKTNPIDTRTVIPRRSGHTNVPQKANAEPIHVHPHTKEKFVYRGGFRLPKNGSKPSTDGIEAPVDLNDHPCLEKVALVGTFQGDVIGPSPLKRPQTAPHSKSLPRLPPASLLTSHHTIPGSS</sequence>
<accession>W4G8M0</accession>
<dbReference type="VEuPathDB" id="FungiDB:H257_09969"/>
<dbReference type="GeneID" id="20811965"/>
<dbReference type="RefSeq" id="XP_009834668.1">
    <property type="nucleotide sequence ID" value="XM_009836366.1"/>
</dbReference>